<evidence type="ECO:0000256" key="1">
    <source>
        <dbReference type="SAM" id="MobiDB-lite"/>
    </source>
</evidence>
<dbReference type="RefSeq" id="XP_022458785.1">
    <property type="nucleotide sequence ID" value="XM_022603040.1"/>
</dbReference>
<dbReference type="GO" id="GO:0007015">
    <property type="term" value="P:actin filament organization"/>
    <property type="evidence" value="ECO:0007669"/>
    <property type="project" value="EnsemblFungi"/>
</dbReference>
<dbReference type="GO" id="GO:0010628">
    <property type="term" value="P:positive regulation of gene expression"/>
    <property type="evidence" value="ECO:0007669"/>
    <property type="project" value="EnsemblFungi"/>
</dbReference>
<dbReference type="GO" id="GO:0000423">
    <property type="term" value="P:mitophagy"/>
    <property type="evidence" value="ECO:0007669"/>
    <property type="project" value="EnsemblFungi"/>
</dbReference>
<reference evidence="2" key="1">
    <citation type="submission" date="2013-12" db="EMBL/GenBank/DDBJ databases">
        <authorList>
            <person name="Genoscope - CEA"/>
        </authorList>
    </citation>
    <scope>NUCLEOTIDE SEQUENCE</scope>
    <source>
        <strain evidence="2">CBS 1993</strain>
    </source>
</reference>
<dbReference type="GO" id="GO:1903452">
    <property type="term" value="P:positive regulation of G1 to G0 transition"/>
    <property type="evidence" value="ECO:0007669"/>
    <property type="project" value="EnsemblFungi"/>
</dbReference>
<dbReference type="Proteomes" id="UP000019384">
    <property type="component" value="Unassembled WGS sequence"/>
</dbReference>
<dbReference type="GO" id="GO:0045944">
    <property type="term" value="P:positive regulation of transcription by RNA polymerase II"/>
    <property type="evidence" value="ECO:0007669"/>
    <property type="project" value="EnsemblFungi"/>
</dbReference>
<dbReference type="GO" id="GO:0034599">
    <property type="term" value="P:cellular response to oxidative stress"/>
    <property type="evidence" value="ECO:0007669"/>
    <property type="project" value="EnsemblFungi"/>
</dbReference>
<dbReference type="GeneID" id="34520173"/>
<dbReference type="Gene3D" id="3.30.710.10">
    <property type="entry name" value="Potassium Channel Kv1.1, Chain A"/>
    <property type="match status" value="1"/>
</dbReference>
<dbReference type="GO" id="GO:0009651">
    <property type="term" value="P:response to salt stress"/>
    <property type="evidence" value="ECO:0007669"/>
    <property type="project" value="EnsemblFungi"/>
</dbReference>
<dbReference type="EMBL" id="HG793127">
    <property type="protein sequence ID" value="CDK26786.1"/>
    <property type="molecule type" value="Genomic_DNA"/>
</dbReference>
<protein>
    <recommendedName>
        <fullName evidence="4">Growth regulation protein</fullName>
    </recommendedName>
</protein>
<dbReference type="AlphaFoldDB" id="W6MKB1"/>
<name>W6MKB1_9ASCO</name>
<dbReference type="GO" id="GO:0071474">
    <property type="term" value="P:cellular hyperosmotic response"/>
    <property type="evidence" value="ECO:0007669"/>
    <property type="project" value="EnsemblFungi"/>
</dbReference>
<dbReference type="GO" id="GO:0034198">
    <property type="term" value="P:cellular response to amino acid starvation"/>
    <property type="evidence" value="ECO:0007669"/>
    <property type="project" value="EnsemblFungi"/>
</dbReference>
<dbReference type="GO" id="GO:0019903">
    <property type="term" value="F:protein phosphatase binding"/>
    <property type="evidence" value="ECO:0007669"/>
    <property type="project" value="EnsemblFungi"/>
</dbReference>
<keyword evidence="3" id="KW-1185">Reference proteome</keyword>
<sequence length="340" mass="38055">MSAVAFDNSSYDSQAIQGDEVDEYNTEIKLNIRGHPFTITRDELMALPESILLCLFPNGVFVDIDGNVISNLTEDDIVYVNFSPECFRYICDSFNSAALELSPSNRHDVYDLNDTDVLNDKPSIIVLREDLDYYCIPPIKGFTVDQMKELKLLVGDELVQNPRLFDGLGYSPGKQLGPAEQHLLDMLCSSGFSVTGDWGHRSMEPGKTVIFSLALVRLKQQVEEVTPQDSPSLRPTTSASSSGNPGRSRLSTFAHNAVRNASRSVSRNRSQKRDTNTTATKLLLFWKKPARKCWWSNEEIEVDLSHLGLKDSEGNLLAKTVVKVHIRRVWTLELSVIGVQ</sequence>
<proteinExistence type="predicted"/>
<dbReference type="GO" id="GO:0006897">
    <property type="term" value="P:endocytosis"/>
    <property type="evidence" value="ECO:0007669"/>
    <property type="project" value="EnsemblFungi"/>
</dbReference>
<evidence type="ECO:0000313" key="3">
    <source>
        <dbReference type="Proteomes" id="UP000019384"/>
    </source>
</evidence>
<dbReference type="STRING" id="1382522.W6MKB1"/>
<dbReference type="SUPFAM" id="SSF54695">
    <property type="entry name" value="POZ domain"/>
    <property type="match status" value="1"/>
</dbReference>
<dbReference type="GO" id="GO:1903293">
    <property type="term" value="C:phosphatase complex"/>
    <property type="evidence" value="ECO:0007669"/>
    <property type="project" value="EnsemblFungi"/>
</dbReference>
<reference evidence="2" key="2">
    <citation type="submission" date="2014-02" db="EMBL/GenBank/DDBJ databases">
        <title>Complete DNA sequence of /Kuraishia capsulata/ illustrates novel genomic features among budding yeasts (/Saccharomycotina/).</title>
        <authorList>
            <person name="Morales L."/>
            <person name="Noel B."/>
            <person name="Porcel B."/>
            <person name="Marcet-Houben M."/>
            <person name="Hullo M-F."/>
            <person name="Sacerdot C."/>
            <person name="Tekaia F."/>
            <person name="Leh-Louis V."/>
            <person name="Despons L."/>
            <person name="Khanna V."/>
            <person name="Aury J-M."/>
            <person name="Barbe V."/>
            <person name="Couloux A."/>
            <person name="Labadie K."/>
            <person name="Pelletier E."/>
            <person name="Souciet J-L."/>
            <person name="Boekhout T."/>
            <person name="Gabaldon T."/>
            <person name="Wincker P."/>
            <person name="Dujon B."/>
        </authorList>
    </citation>
    <scope>NUCLEOTIDE SEQUENCE</scope>
    <source>
        <strain evidence="2">CBS 1993</strain>
    </source>
</reference>
<evidence type="ECO:0000313" key="2">
    <source>
        <dbReference type="EMBL" id="CDK26786.1"/>
    </source>
</evidence>
<organism evidence="2 3">
    <name type="scientific">Kuraishia capsulata CBS 1993</name>
    <dbReference type="NCBI Taxonomy" id="1382522"/>
    <lineage>
        <taxon>Eukaryota</taxon>
        <taxon>Fungi</taxon>
        <taxon>Dikarya</taxon>
        <taxon>Ascomycota</taxon>
        <taxon>Saccharomycotina</taxon>
        <taxon>Pichiomycetes</taxon>
        <taxon>Pichiales</taxon>
        <taxon>Pichiaceae</taxon>
        <taxon>Kuraishia</taxon>
    </lineage>
</organism>
<feature type="compositionally biased region" description="Polar residues" evidence="1">
    <location>
        <begin position="227"/>
        <end position="254"/>
    </location>
</feature>
<dbReference type="GO" id="GO:0034605">
    <property type="term" value="P:cellular response to heat"/>
    <property type="evidence" value="ECO:0007669"/>
    <property type="project" value="EnsemblFungi"/>
</dbReference>
<accession>W6MKB1</accession>
<feature type="region of interest" description="Disordered" evidence="1">
    <location>
        <begin position="224"/>
        <end position="254"/>
    </location>
</feature>
<dbReference type="GO" id="GO:0004721">
    <property type="term" value="F:phosphoprotein phosphatase activity"/>
    <property type="evidence" value="ECO:0007669"/>
    <property type="project" value="EnsemblFungi"/>
</dbReference>
<dbReference type="OrthoDB" id="9451547at2759"/>
<gene>
    <name evidence="2" type="ORF">KUCA_T00002760001</name>
</gene>
<dbReference type="GO" id="GO:1904262">
    <property type="term" value="P:negative regulation of TORC1 signaling"/>
    <property type="evidence" value="ECO:0007669"/>
    <property type="project" value="EnsemblFungi"/>
</dbReference>
<dbReference type="GO" id="GO:0042542">
    <property type="term" value="P:response to hydrogen peroxide"/>
    <property type="evidence" value="ECO:0007669"/>
    <property type="project" value="EnsemblFungi"/>
</dbReference>
<evidence type="ECO:0008006" key="4">
    <source>
        <dbReference type="Google" id="ProtNLM"/>
    </source>
</evidence>
<dbReference type="HOGENOM" id="CLU_028899_0_0_1"/>
<dbReference type="InterPro" id="IPR011333">
    <property type="entry name" value="SKP1/BTB/POZ_sf"/>
</dbReference>